<accession>A0A9W6LZS2</accession>
<reference evidence="1" key="2">
    <citation type="submission" date="2023-01" db="EMBL/GenBank/DDBJ databases">
        <authorList>
            <person name="Sun Q."/>
            <person name="Evtushenko L."/>
        </authorList>
    </citation>
    <scope>NUCLEOTIDE SEQUENCE</scope>
    <source>
        <strain evidence="1">VKM Ac-1401</strain>
    </source>
</reference>
<evidence type="ECO:0000313" key="2">
    <source>
        <dbReference type="Proteomes" id="UP001142372"/>
    </source>
</evidence>
<dbReference type="EMBL" id="BSEN01000006">
    <property type="protein sequence ID" value="GLJ76185.1"/>
    <property type="molecule type" value="Genomic_DNA"/>
</dbReference>
<gene>
    <name evidence="1" type="ORF">GCM10017584_17590</name>
</gene>
<name>A0A9W6LZS2_9MICO</name>
<dbReference type="Proteomes" id="UP001142372">
    <property type="component" value="Unassembled WGS sequence"/>
</dbReference>
<proteinExistence type="predicted"/>
<keyword evidence="2" id="KW-1185">Reference proteome</keyword>
<protein>
    <submittedName>
        <fullName evidence="1">Uncharacterized protein</fullName>
    </submittedName>
</protein>
<dbReference type="RefSeq" id="WP_271176846.1">
    <property type="nucleotide sequence ID" value="NZ_BAAAJO010000005.1"/>
</dbReference>
<dbReference type="AlphaFoldDB" id="A0A9W6LZS2"/>
<comment type="caution">
    <text evidence="1">The sequence shown here is derived from an EMBL/GenBank/DDBJ whole genome shotgun (WGS) entry which is preliminary data.</text>
</comment>
<reference evidence="1" key="1">
    <citation type="journal article" date="2014" name="Int. J. Syst. Evol. Microbiol.">
        <title>Complete genome sequence of Corynebacterium casei LMG S-19264T (=DSM 44701T), isolated from a smear-ripened cheese.</title>
        <authorList>
            <consortium name="US DOE Joint Genome Institute (JGI-PGF)"/>
            <person name="Walter F."/>
            <person name="Albersmeier A."/>
            <person name="Kalinowski J."/>
            <person name="Ruckert C."/>
        </authorList>
    </citation>
    <scope>NUCLEOTIDE SEQUENCE</scope>
    <source>
        <strain evidence="1">VKM Ac-1401</strain>
    </source>
</reference>
<evidence type="ECO:0000313" key="1">
    <source>
        <dbReference type="EMBL" id="GLJ76185.1"/>
    </source>
</evidence>
<sequence>MSHIDPAAVTAPVTHSIDITAVFEQNAAPVTQPTSDTEPKEKQS</sequence>
<organism evidence="1 2">
    <name type="scientific">Leifsonia poae</name>
    <dbReference type="NCBI Taxonomy" id="110933"/>
    <lineage>
        <taxon>Bacteria</taxon>
        <taxon>Bacillati</taxon>
        <taxon>Actinomycetota</taxon>
        <taxon>Actinomycetes</taxon>
        <taxon>Micrococcales</taxon>
        <taxon>Microbacteriaceae</taxon>
        <taxon>Leifsonia</taxon>
    </lineage>
</organism>